<evidence type="ECO:0000256" key="12">
    <source>
        <dbReference type="ARBA" id="ARBA00023033"/>
    </source>
</evidence>
<feature type="binding site" description="axial binding residue" evidence="14">
    <location>
        <position position="433"/>
    </location>
    <ligand>
        <name>heme</name>
        <dbReference type="ChEBI" id="CHEBI:30413"/>
    </ligand>
    <ligandPart>
        <name>Fe</name>
        <dbReference type="ChEBI" id="CHEBI:18248"/>
    </ligandPart>
</feature>
<accession>W6E8V1</accession>
<sequence length="489" mass="57591">MFLWLLIAVISLSYVYFKKKYSYWKDLGFPYPEPSIPMGNLSGVGYKEHLSDFVIREYNKFKDKGPAFGIYLFTKPTLTVTDVNLIKEVTTNSFESFNEREFYINEKADPLMKNLFTSGEKVWKNLREKLSPAFTDIHTKLMFPIFNEKADRMIEYLKQPDVDHQNLEMKEIFASYTSEVISSAAFGMDIKCLGHPDNEFRKCTRFLFEPPMWYNFKIFLIFSWPQIAKFLNMAQNPQFVIDFFIKTVRENYENREKNNIRRDDFFQMLIDMKNNQEITFEEMAANSYIFLIAGLETSSSSIMFCTYELALNQDIQDRLRNEIESVIKKHNGEVTYDAIMEMKYLDMVFNETLRKYPIFEVQIRKCTKEYKIPGTNLIIHSGMPILIPVIGIHMDEKYFENPEKFDPERFNEENVKKLVPHTYVPFSEGPRNCIGTSFGTMQAKVGLVKFLRNFRVHPSNKTLIPMKYAPNYSFQSPLGGMWLKMQSIK</sequence>
<dbReference type="CDD" id="cd11056">
    <property type="entry name" value="CYP6-like"/>
    <property type="match status" value="1"/>
</dbReference>
<keyword evidence="7 14" id="KW-0479">Metal-binding</keyword>
<dbReference type="InterPro" id="IPR001128">
    <property type="entry name" value="Cyt_P450"/>
</dbReference>
<evidence type="ECO:0000256" key="4">
    <source>
        <dbReference type="ARBA" id="ARBA00004406"/>
    </source>
</evidence>
<dbReference type="InterPro" id="IPR036396">
    <property type="entry name" value="Cyt_P450_sf"/>
</dbReference>
<comment type="similarity">
    <text evidence="5 15">Belongs to the cytochrome P450 family.</text>
</comment>
<dbReference type="FunFam" id="1.10.630.10:FF:000042">
    <property type="entry name" value="Cytochrome P450"/>
    <property type="match status" value="1"/>
</dbReference>
<proteinExistence type="evidence at transcript level"/>
<dbReference type="GO" id="GO:0004497">
    <property type="term" value="F:monooxygenase activity"/>
    <property type="evidence" value="ECO:0007669"/>
    <property type="project" value="UniProtKB-KW"/>
</dbReference>
<evidence type="ECO:0000256" key="9">
    <source>
        <dbReference type="ARBA" id="ARBA00022848"/>
    </source>
</evidence>
<dbReference type="Pfam" id="PF00067">
    <property type="entry name" value="p450"/>
    <property type="match status" value="1"/>
</dbReference>
<evidence type="ECO:0000256" key="14">
    <source>
        <dbReference type="PIRSR" id="PIRSR602401-1"/>
    </source>
</evidence>
<evidence type="ECO:0000256" key="10">
    <source>
        <dbReference type="ARBA" id="ARBA00023002"/>
    </source>
</evidence>
<dbReference type="Gene3D" id="1.10.630.10">
    <property type="entry name" value="Cytochrome P450"/>
    <property type="match status" value="1"/>
</dbReference>
<keyword evidence="6 14" id="KW-0349">Heme</keyword>
<keyword evidence="12 15" id="KW-0503">Monooxygenase</keyword>
<protein>
    <submittedName>
        <fullName evidence="16">Cytochrome P450 6EV9</fullName>
    </submittedName>
</protein>
<reference evidence="16" key="1">
    <citation type="submission" date="2013-11" db="EMBL/GenBank/DDBJ databases">
        <title>Transcription profiling of CYP6 genes responding to insecticides in Chironomus kiinensis.</title>
        <authorList>
            <person name="Cao C."/>
        </authorList>
    </citation>
    <scope>NUCLEOTIDE SEQUENCE</scope>
</reference>
<comment type="function">
    <text evidence="2">May be involved in the metabolism of insect hormones and in the breakdown of synthetic insecticides.</text>
</comment>
<evidence type="ECO:0000256" key="2">
    <source>
        <dbReference type="ARBA" id="ARBA00003690"/>
    </source>
</evidence>
<keyword evidence="8" id="KW-0256">Endoplasmic reticulum</keyword>
<evidence type="ECO:0000256" key="7">
    <source>
        <dbReference type="ARBA" id="ARBA00022723"/>
    </source>
</evidence>
<comment type="subcellular location">
    <subcellularLocation>
        <location evidence="4">Endoplasmic reticulum membrane</location>
        <topology evidence="4">Peripheral membrane protein</topology>
    </subcellularLocation>
    <subcellularLocation>
        <location evidence="3">Microsome membrane</location>
        <topology evidence="3">Peripheral membrane protein</topology>
    </subcellularLocation>
</comment>
<evidence type="ECO:0000256" key="1">
    <source>
        <dbReference type="ARBA" id="ARBA00001971"/>
    </source>
</evidence>
<dbReference type="EMBL" id="KF896072">
    <property type="protein sequence ID" value="AHJ10930.1"/>
    <property type="molecule type" value="mRNA"/>
</dbReference>
<evidence type="ECO:0000256" key="15">
    <source>
        <dbReference type="RuleBase" id="RU000461"/>
    </source>
</evidence>
<dbReference type="GO" id="GO:0005506">
    <property type="term" value="F:iron ion binding"/>
    <property type="evidence" value="ECO:0007669"/>
    <property type="project" value="InterPro"/>
</dbReference>
<dbReference type="AlphaFoldDB" id="W6E8V1"/>
<dbReference type="PROSITE" id="PS00086">
    <property type="entry name" value="CYTOCHROME_P450"/>
    <property type="match status" value="1"/>
</dbReference>
<dbReference type="GO" id="GO:0005789">
    <property type="term" value="C:endoplasmic reticulum membrane"/>
    <property type="evidence" value="ECO:0007669"/>
    <property type="project" value="UniProtKB-SubCell"/>
</dbReference>
<evidence type="ECO:0000256" key="8">
    <source>
        <dbReference type="ARBA" id="ARBA00022824"/>
    </source>
</evidence>
<evidence type="ECO:0000256" key="5">
    <source>
        <dbReference type="ARBA" id="ARBA00010617"/>
    </source>
</evidence>
<evidence type="ECO:0000256" key="13">
    <source>
        <dbReference type="ARBA" id="ARBA00023136"/>
    </source>
</evidence>
<gene>
    <name evidence="16" type="primary">CYP6EV9</name>
</gene>
<keyword evidence="10 15" id="KW-0560">Oxidoreductase</keyword>
<dbReference type="SUPFAM" id="SSF48264">
    <property type="entry name" value="Cytochrome P450"/>
    <property type="match status" value="1"/>
</dbReference>
<dbReference type="PANTHER" id="PTHR24292">
    <property type="entry name" value="CYTOCHROME P450"/>
    <property type="match status" value="1"/>
</dbReference>
<evidence type="ECO:0000256" key="3">
    <source>
        <dbReference type="ARBA" id="ARBA00004174"/>
    </source>
</evidence>
<dbReference type="InterPro" id="IPR050476">
    <property type="entry name" value="Insect_CytP450_Detox"/>
</dbReference>
<dbReference type="InterPro" id="IPR002401">
    <property type="entry name" value="Cyt_P450_E_grp-I"/>
</dbReference>
<dbReference type="InterPro" id="IPR017972">
    <property type="entry name" value="Cyt_P450_CS"/>
</dbReference>
<organism evidence="16">
    <name type="scientific">Chironomus kiiensis</name>
    <name type="common">Midge</name>
    <dbReference type="NCBI Taxonomy" id="84408"/>
    <lineage>
        <taxon>Eukaryota</taxon>
        <taxon>Metazoa</taxon>
        <taxon>Ecdysozoa</taxon>
        <taxon>Arthropoda</taxon>
        <taxon>Hexapoda</taxon>
        <taxon>Insecta</taxon>
        <taxon>Pterygota</taxon>
        <taxon>Neoptera</taxon>
        <taxon>Endopterygota</taxon>
        <taxon>Diptera</taxon>
        <taxon>Nematocera</taxon>
        <taxon>Chironomoidea</taxon>
        <taxon>Chironomidae</taxon>
        <taxon>Chironominae</taxon>
        <taxon>Chironomus</taxon>
    </lineage>
</organism>
<evidence type="ECO:0000313" key="16">
    <source>
        <dbReference type="EMBL" id="AHJ10930.1"/>
    </source>
</evidence>
<dbReference type="PRINTS" id="PR00385">
    <property type="entry name" value="P450"/>
</dbReference>
<dbReference type="PANTHER" id="PTHR24292:SF54">
    <property type="entry name" value="CYP9F3-RELATED"/>
    <property type="match status" value="1"/>
</dbReference>
<name>W6E8V1_CHIKI</name>
<evidence type="ECO:0000256" key="11">
    <source>
        <dbReference type="ARBA" id="ARBA00023004"/>
    </source>
</evidence>
<evidence type="ECO:0000256" key="6">
    <source>
        <dbReference type="ARBA" id="ARBA00022617"/>
    </source>
</evidence>
<dbReference type="PRINTS" id="PR00463">
    <property type="entry name" value="EP450I"/>
</dbReference>
<dbReference type="GO" id="GO:0016705">
    <property type="term" value="F:oxidoreductase activity, acting on paired donors, with incorporation or reduction of molecular oxygen"/>
    <property type="evidence" value="ECO:0007669"/>
    <property type="project" value="InterPro"/>
</dbReference>
<comment type="cofactor">
    <cofactor evidence="1 14">
        <name>heme</name>
        <dbReference type="ChEBI" id="CHEBI:30413"/>
    </cofactor>
</comment>
<keyword evidence="11 14" id="KW-0408">Iron</keyword>
<dbReference type="GO" id="GO:0020037">
    <property type="term" value="F:heme binding"/>
    <property type="evidence" value="ECO:0007669"/>
    <property type="project" value="InterPro"/>
</dbReference>
<keyword evidence="13" id="KW-0472">Membrane</keyword>
<keyword evidence="9" id="KW-0492">Microsome</keyword>